<evidence type="ECO:0000313" key="2">
    <source>
        <dbReference type="EMBL" id="MEA5427122.1"/>
    </source>
</evidence>
<sequence length="164" mass="18470">MIEIRKADITKDYDGIWEIFHQVIASGDTYVISPDTPKSALTKHWFADYMFTYVALEDGVICGTYIIKPNQIDLGSHIANGSYMVHPAFQGKGIGRILGEHSLQEAKALGFKAMQFNIVVSTNTYAVKLWQKIGFQIMCTLPKAFNHQQLGLVDAYVMYQSLEE</sequence>
<gene>
    <name evidence="2" type="ORF">VB798_11085</name>
</gene>
<feature type="domain" description="N-acetyltransferase" evidence="1">
    <location>
        <begin position="2"/>
        <end position="163"/>
    </location>
</feature>
<dbReference type="CDD" id="cd04301">
    <property type="entry name" value="NAT_SF"/>
    <property type="match status" value="1"/>
</dbReference>
<evidence type="ECO:0000259" key="1">
    <source>
        <dbReference type="PROSITE" id="PS51186"/>
    </source>
</evidence>
<dbReference type="InterPro" id="IPR016181">
    <property type="entry name" value="Acyl_CoA_acyltransferase"/>
</dbReference>
<proteinExistence type="predicted"/>
<dbReference type="Gene3D" id="3.40.630.30">
    <property type="match status" value="1"/>
</dbReference>
<dbReference type="InterPro" id="IPR052742">
    <property type="entry name" value="Mito_N-acetyltransferase"/>
</dbReference>
<dbReference type="PANTHER" id="PTHR43138:SF1">
    <property type="entry name" value="N-ACETYLTRANSFERASE ACA1"/>
    <property type="match status" value="1"/>
</dbReference>
<evidence type="ECO:0000313" key="3">
    <source>
        <dbReference type="Proteomes" id="UP001302222"/>
    </source>
</evidence>
<dbReference type="RefSeq" id="WP_323258544.1">
    <property type="nucleotide sequence ID" value="NZ_JAYGIM010000008.1"/>
</dbReference>
<dbReference type="SUPFAM" id="SSF55729">
    <property type="entry name" value="Acyl-CoA N-acyltransferases (Nat)"/>
    <property type="match status" value="1"/>
</dbReference>
<dbReference type="InterPro" id="IPR000182">
    <property type="entry name" value="GNAT_dom"/>
</dbReference>
<accession>A0ABU5SIK0</accession>
<comment type="caution">
    <text evidence="2">The sequence shown here is derived from an EMBL/GenBank/DDBJ whole genome shotgun (WGS) entry which is preliminary data.</text>
</comment>
<name>A0ABU5SIK0_9BACT</name>
<protein>
    <submittedName>
        <fullName evidence="2">GNAT family N-acetyltransferase</fullName>
    </submittedName>
</protein>
<dbReference type="Proteomes" id="UP001302222">
    <property type="component" value="Unassembled WGS sequence"/>
</dbReference>
<keyword evidence="3" id="KW-1185">Reference proteome</keyword>
<organism evidence="2 3">
    <name type="scientific">Arcicella lustrica</name>
    <dbReference type="NCBI Taxonomy" id="2984196"/>
    <lineage>
        <taxon>Bacteria</taxon>
        <taxon>Pseudomonadati</taxon>
        <taxon>Bacteroidota</taxon>
        <taxon>Cytophagia</taxon>
        <taxon>Cytophagales</taxon>
        <taxon>Flectobacillaceae</taxon>
        <taxon>Arcicella</taxon>
    </lineage>
</organism>
<dbReference type="PROSITE" id="PS51186">
    <property type="entry name" value="GNAT"/>
    <property type="match status" value="1"/>
</dbReference>
<reference evidence="2 3" key="1">
    <citation type="submission" date="2023-12" db="EMBL/GenBank/DDBJ databases">
        <title>Novel species of the genus Arcicella isolated from rivers.</title>
        <authorList>
            <person name="Lu H."/>
        </authorList>
    </citation>
    <scope>NUCLEOTIDE SEQUENCE [LARGE SCALE GENOMIC DNA]</scope>
    <source>
        <strain evidence="2 3">DC25W</strain>
    </source>
</reference>
<dbReference type="Pfam" id="PF00583">
    <property type="entry name" value="Acetyltransf_1"/>
    <property type="match status" value="1"/>
</dbReference>
<dbReference type="EMBL" id="JAYGIM010000008">
    <property type="protein sequence ID" value="MEA5427122.1"/>
    <property type="molecule type" value="Genomic_DNA"/>
</dbReference>
<dbReference type="PANTHER" id="PTHR43138">
    <property type="entry name" value="ACETYLTRANSFERASE, GNAT FAMILY"/>
    <property type="match status" value="1"/>
</dbReference>